<keyword evidence="2" id="KW-1185">Reference proteome</keyword>
<dbReference type="Proteomes" id="UP000799757">
    <property type="component" value="Unassembled WGS sequence"/>
</dbReference>
<reference evidence="1" key="1">
    <citation type="journal article" date="2020" name="Stud. Mycol.">
        <title>101 Dothideomycetes genomes: a test case for predicting lifestyles and emergence of pathogens.</title>
        <authorList>
            <person name="Haridas S."/>
            <person name="Albert R."/>
            <person name="Binder M."/>
            <person name="Bloem J."/>
            <person name="Labutti K."/>
            <person name="Salamov A."/>
            <person name="Andreopoulos B."/>
            <person name="Baker S."/>
            <person name="Barry K."/>
            <person name="Bills G."/>
            <person name="Bluhm B."/>
            <person name="Cannon C."/>
            <person name="Castanera R."/>
            <person name="Culley D."/>
            <person name="Daum C."/>
            <person name="Ezra D."/>
            <person name="Gonzalez J."/>
            <person name="Henrissat B."/>
            <person name="Kuo A."/>
            <person name="Liang C."/>
            <person name="Lipzen A."/>
            <person name="Lutzoni F."/>
            <person name="Magnuson J."/>
            <person name="Mondo S."/>
            <person name="Nolan M."/>
            <person name="Ohm R."/>
            <person name="Pangilinan J."/>
            <person name="Park H.-J."/>
            <person name="Ramirez L."/>
            <person name="Alfaro M."/>
            <person name="Sun H."/>
            <person name="Tritt A."/>
            <person name="Yoshinaga Y."/>
            <person name="Zwiers L.-H."/>
            <person name="Turgeon B."/>
            <person name="Goodwin S."/>
            <person name="Spatafora J."/>
            <person name="Crous P."/>
            <person name="Grigoriev I."/>
        </authorList>
    </citation>
    <scope>NUCLEOTIDE SEQUENCE</scope>
    <source>
        <strain evidence="1">CBS 109.77</strain>
    </source>
</reference>
<dbReference type="EMBL" id="MU001738">
    <property type="protein sequence ID" value="KAF2801213.1"/>
    <property type="molecule type" value="Genomic_DNA"/>
</dbReference>
<gene>
    <name evidence="1" type="ORF">K505DRAFT_412481</name>
</gene>
<dbReference type="AlphaFoldDB" id="A0A6A6XY77"/>
<evidence type="ECO:0000313" key="1">
    <source>
        <dbReference type="EMBL" id="KAF2801213.1"/>
    </source>
</evidence>
<evidence type="ECO:0000313" key="2">
    <source>
        <dbReference type="Proteomes" id="UP000799757"/>
    </source>
</evidence>
<organism evidence="1 2">
    <name type="scientific">Melanomma pulvis-pyrius CBS 109.77</name>
    <dbReference type="NCBI Taxonomy" id="1314802"/>
    <lineage>
        <taxon>Eukaryota</taxon>
        <taxon>Fungi</taxon>
        <taxon>Dikarya</taxon>
        <taxon>Ascomycota</taxon>
        <taxon>Pezizomycotina</taxon>
        <taxon>Dothideomycetes</taxon>
        <taxon>Pleosporomycetidae</taxon>
        <taxon>Pleosporales</taxon>
        <taxon>Melanommataceae</taxon>
        <taxon>Melanomma</taxon>
    </lineage>
</organism>
<protein>
    <submittedName>
        <fullName evidence="1">Uncharacterized protein</fullName>
    </submittedName>
</protein>
<proteinExistence type="predicted"/>
<sequence length="200" mass="21976">MFHKLLGHQSAPLIGPRHCARLKHHQPQHHEHIVAMPSGDLPADDSRTFQTPNPKLGVTHIPAHSGSLPTPPVKTRHMWVSATARSPALCVAQSLYSPWVDLGGWYGCGPLAPCGAILWRLITLAATTETVADPTFERAPLDIHPRYWSCDSNLMLSRSSLAVTVAISSRSIRTEARAYGSVDPSAADVVRQEKRFWGRK</sequence>
<name>A0A6A6XY77_9PLEO</name>
<accession>A0A6A6XY77</accession>